<feature type="region of interest" description="Disordered" evidence="7">
    <location>
        <begin position="391"/>
        <end position="444"/>
    </location>
</feature>
<keyword evidence="6" id="KW-0695">RNA-directed DNA polymerase</keyword>
<keyword evidence="5" id="KW-0378">Hydrolase</keyword>
<dbReference type="InterPro" id="IPR001584">
    <property type="entry name" value="Integrase_cat-core"/>
</dbReference>
<feature type="transmembrane region" description="Helical" evidence="8">
    <location>
        <begin position="659"/>
        <end position="681"/>
    </location>
</feature>
<dbReference type="GO" id="GO:0015074">
    <property type="term" value="P:DNA integration"/>
    <property type="evidence" value="ECO:0007669"/>
    <property type="project" value="InterPro"/>
</dbReference>
<keyword evidence="4" id="KW-0255">Endonuclease</keyword>
<dbReference type="EMBL" id="JADXDR010000034">
    <property type="protein sequence ID" value="KAI7844051.1"/>
    <property type="molecule type" value="Genomic_DNA"/>
</dbReference>
<dbReference type="PROSITE" id="PS50994">
    <property type="entry name" value="INTEGRASE"/>
    <property type="match status" value="1"/>
</dbReference>
<protein>
    <recommendedName>
        <fullName evidence="9">Integrase catalytic domain-containing protein</fullName>
    </recommendedName>
</protein>
<dbReference type="InterPro" id="IPR036397">
    <property type="entry name" value="RNaseH_sf"/>
</dbReference>
<evidence type="ECO:0000256" key="7">
    <source>
        <dbReference type="SAM" id="MobiDB-lite"/>
    </source>
</evidence>
<name>A0AAD5DXG9_9CHLO</name>
<evidence type="ECO:0000256" key="6">
    <source>
        <dbReference type="ARBA" id="ARBA00022918"/>
    </source>
</evidence>
<keyword evidence="11" id="KW-1185">Reference proteome</keyword>
<dbReference type="PANTHER" id="PTHR41694">
    <property type="entry name" value="ENDOGENOUS RETROVIRUS GROUP K MEMBER POL PROTEIN"/>
    <property type="match status" value="1"/>
</dbReference>
<evidence type="ECO:0000313" key="10">
    <source>
        <dbReference type="EMBL" id="KAI7844051.1"/>
    </source>
</evidence>
<dbReference type="GO" id="GO:0016787">
    <property type="term" value="F:hydrolase activity"/>
    <property type="evidence" value="ECO:0007669"/>
    <property type="project" value="UniProtKB-KW"/>
</dbReference>
<feature type="region of interest" description="Disordered" evidence="7">
    <location>
        <begin position="47"/>
        <end position="78"/>
    </location>
</feature>
<evidence type="ECO:0000256" key="5">
    <source>
        <dbReference type="ARBA" id="ARBA00022801"/>
    </source>
</evidence>
<evidence type="ECO:0000256" key="1">
    <source>
        <dbReference type="ARBA" id="ARBA00022679"/>
    </source>
</evidence>
<evidence type="ECO:0000256" key="4">
    <source>
        <dbReference type="ARBA" id="ARBA00022759"/>
    </source>
</evidence>
<keyword evidence="1" id="KW-0808">Transferase</keyword>
<feature type="transmembrane region" description="Helical" evidence="8">
    <location>
        <begin position="632"/>
        <end position="653"/>
    </location>
</feature>
<feature type="transmembrane region" description="Helical" evidence="8">
    <location>
        <begin position="591"/>
        <end position="611"/>
    </location>
</feature>
<feature type="domain" description="Integrase catalytic" evidence="9">
    <location>
        <begin position="198"/>
        <end position="357"/>
    </location>
</feature>
<keyword evidence="8" id="KW-1133">Transmembrane helix</keyword>
<keyword evidence="8" id="KW-0812">Transmembrane</keyword>
<keyword evidence="3" id="KW-0540">Nuclease</keyword>
<keyword evidence="2" id="KW-0548">Nucleotidyltransferase</keyword>
<evidence type="ECO:0000256" key="8">
    <source>
        <dbReference type="SAM" id="Phobius"/>
    </source>
</evidence>
<feature type="compositionally biased region" description="Acidic residues" evidence="7">
    <location>
        <begin position="419"/>
        <end position="444"/>
    </location>
</feature>
<dbReference type="Gene3D" id="3.30.420.10">
    <property type="entry name" value="Ribonuclease H-like superfamily/Ribonuclease H"/>
    <property type="match status" value="1"/>
</dbReference>
<feature type="compositionally biased region" description="Low complexity" evidence="7">
    <location>
        <begin position="391"/>
        <end position="409"/>
    </location>
</feature>
<evidence type="ECO:0000313" key="11">
    <source>
        <dbReference type="Proteomes" id="UP001205105"/>
    </source>
</evidence>
<evidence type="ECO:0000256" key="2">
    <source>
        <dbReference type="ARBA" id="ARBA00022695"/>
    </source>
</evidence>
<keyword evidence="8" id="KW-0472">Membrane</keyword>
<reference evidence="10" key="1">
    <citation type="submission" date="2020-11" db="EMBL/GenBank/DDBJ databases">
        <title>Chlorella ohadii genome sequencing and assembly.</title>
        <authorList>
            <person name="Murik O."/>
            <person name="Treves H."/>
            <person name="Kedem I."/>
            <person name="Shotland Y."/>
            <person name="Kaplan A."/>
        </authorList>
    </citation>
    <scope>NUCLEOTIDE SEQUENCE</scope>
    <source>
        <strain evidence="10">1</strain>
    </source>
</reference>
<dbReference type="SUPFAM" id="SSF53098">
    <property type="entry name" value="Ribonuclease H-like"/>
    <property type="match status" value="1"/>
</dbReference>
<organism evidence="10 11">
    <name type="scientific">Chlorella ohadii</name>
    <dbReference type="NCBI Taxonomy" id="2649997"/>
    <lineage>
        <taxon>Eukaryota</taxon>
        <taxon>Viridiplantae</taxon>
        <taxon>Chlorophyta</taxon>
        <taxon>core chlorophytes</taxon>
        <taxon>Trebouxiophyceae</taxon>
        <taxon>Chlorellales</taxon>
        <taxon>Chlorellaceae</taxon>
        <taxon>Chlorella clade</taxon>
        <taxon>Chlorella</taxon>
    </lineage>
</organism>
<accession>A0AAD5DXG9</accession>
<gene>
    <name evidence="10" type="ORF">COHA_002391</name>
</gene>
<proteinExistence type="predicted"/>
<evidence type="ECO:0000259" key="9">
    <source>
        <dbReference type="PROSITE" id="PS50994"/>
    </source>
</evidence>
<dbReference type="AlphaFoldDB" id="A0AAD5DXG9"/>
<dbReference type="PANTHER" id="PTHR41694:SF3">
    <property type="entry name" value="RNA-DIRECTED DNA POLYMERASE-RELATED"/>
    <property type="match status" value="1"/>
</dbReference>
<sequence>MLPSCCQLQKWNAQLKPTRARRFITNFKTFFNHADLGHLAQRLKARRGAPVPSAANGRQQRLGVGGAKPVPKPVPQEPAQDFSNRIVSAFKIDYLVNGEEILLRRVKRATALDTDAKGYKWLPVVALEELRDLVKLHHERSLLFKCSKNLYAHLAYNVATHMQPNTDGTPRVINSLAGLDREYVKLVLEDCIVRNDQARTKPEEADLIDLGANRDPRYRYVLVYIDHYPRHVWRRPLATKEPLQVAIEILGIWMDTQRPARLQSDSGTEFCAAVMNKLCDLYRVQFVHGSVGRPQSQGAVERANQTIKKTISALVLALPTVGSWAVRVLDVQKAVNNMPHEAHGGTFTPSQVLFGQPEAASVLPHPDEVAALLGLDSFADIHLHRTVNAEAGKAAAAPSRGRAAKAPAAGKKRSAAEAELAELSDEEEAELSDEEEAELSDDAEAWEAAAADEEAVANALCDMADGVQPLMADAETAQQEAEASTSAAALLAALPPHLQKVRQAANAAHVKERQRIRGARNGKGKAAVQPFQLGADVVVKPGKAGPPRSVGCSSSNQCPPAMWVQQLGAALEPVSAAAAPLVGPAWREVPAYTLVFAAIFFAALPFWHYVVGVNWKKAAILSSCSMSSVHGLLCALDGVFIVHHILSGTYLIGCLLNSHAAIGCIMLFFLGEVTSPVFNAFSISKELRHHSKAAFRVFKKGNVTPLGVH</sequence>
<dbReference type="GO" id="GO:0004519">
    <property type="term" value="F:endonuclease activity"/>
    <property type="evidence" value="ECO:0007669"/>
    <property type="project" value="UniProtKB-KW"/>
</dbReference>
<dbReference type="InterPro" id="IPR012337">
    <property type="entry name" value="RNaseH-like_sf"/>
</dbReference>
<dbReference type="GO" id="GO:0035613">
    <property type="term" value="F:RNA stem-loop binding"/>
    <property type="evidence" value="ECO:0007669"/>
    <property type="project" value="TreeGrafter"/>
</dbReference>
<comment type="caution">
    <text evidence="10">The sequence shown here is derived from an EMBL/GenBank/DDBJ whole genome shotgun (WGS) entry which is preliminary data.</text>
</comment>
<dbReference type="GO" id="GO:0003964">
    <property type="term" value="F:RNA-directed DNA polymerase activity"/>
    <property type="evidence" value="ECO:0007669"/>
    <property type="project" value="UniProtKB-KW"/>
</dbReference>
<dbReference type="Proteomes" id="UP001205105">
    <property type="component" value="Unassembled WGS sequence"/>
</dbReference>
<evidence type="ECO:0000256" key="3">
    <source>
        <dbReference type="ARBA" id="ARBA00022722"/>
    </source>
</evidence>